<keyword evidence="2" id="KW-1185">Reference proteome</keyword>
<evidence type="ECO:0000313" key="2">
    <source>
        <dbReference type="Proteomes" id="UP001501442"/>
    </source>
</evidence>
<comment type="caution">
    <text evidence="1">The sequence shown here is derived from an EMBL/GenBank/DDBJ whole genome shotgun (WGS) entry which is preliminary data.</text>
</comment>
<name>A0ABP8UML7_9ACTN</name>
<organism evidence="1 2">
    <name type="scientific">Actinoallomurus vinaceus</name>
    <dbReference type="NCBI Taxonomy" id="1080074"/>
    <lineage>
        <taxon>Bacteria</taxon>
        <taxon>Bacillati</taxon>
        <taxon>Actinomycetota</taxon>
        <taxon>Actinomycetes</taxon>
        <taxon>Streptosporangiales</taxon>
        <taxon>Thermomonosporaceae</taxon>
        <taxon>Actinoallomurus</taxon>
    </lineage>
</organism>
<protein>
    <submittedName>
        <fullName evidence="1">Uncharacterized protein</fullName>
    </submittedName>
</protein>
<evidence type="ECO:0000313" key="1">
    <source>
        <dbReference type="EMBL" id="GAA4635155.1"/>
    </source>
</evidence>
<reference evidence="2" key="1">
    <citation type="journal article" date="2019" name="Int. J. Syst. Evol. Microbiol.">
        <title>The Global Catalogue of Microorganisms (GCM) 10K type strain sequencing project: providing services to taxonomists for standard genome sequencing and annotation.</title>
        <authorList>
            <consortium name="The Broad Institute Genomics Platform"/>
            <consortium name="The Broad Institute Genome Sequencing Center for Infectious Disease"/>
            <person name="Wu L."/>
            <person name="Ma J."/>
        </authorList>
    </citation>
    <scope>NUCLEOTIDE SEQUENCE [LARGE SCALE GENOMIC DNA]</scope>
    <source>
        <strain evidence="2">JCM 17939</strain>
    </source>
</reference>
<dbReference type="EMBL" id="BAABHK010000015">
    <property type="protein sequence ID" value="GAA4635155.1"/>
    <property type="molecule type" value="Genomic_DNA"/>
</dbReference>
<sequence length="62" mass="7296">MQWVDDVSRLAKWASSEPYQYIENRILRSPPDGLKEHLIDYGHAYKQPSLPQLPREHCTDLC</sequence>
<proteinExistence type="predicted"/>
<accession>A0ABP8UML7</accession>
<dbReference type="Proteomes" id="UP001501442">
    <property type="component" value="Unassembled WGS sequence"/>
</dbReference>
<gene>
    <name evidence="1" type="ORF">GCM10023196_079520</name>
</gene>